<dbReference type="Proteomes" id="UP001497680">
    <property type="component" value="Unassembled WGS sequence"/>
</dbReference>
<organism evidence="1 2">
    <name type="scientific">Hypoxylon rubiginosum</name>
    <dbReference type="NCBI Taxonomy" id="110542"/>
    <lineage>
        <taxon>Eukaryota</taxon>
        <taxon>Fungi</taxon>
        <taxon>Dikarya</taxon>
        <taxon>Ascomycota</taxon>
        <taxon>Pezizomycotina</taxon>
        <taxon>Sordariomycetes</taxon>
        <taxon>Xylariomycetidae</taxon>
        <taxon>Xylariales</taxon>
        <taxon>Hypoxylaceae</taxon>
        <taxon>Hypoxylon</taxon>
    </lineage>
</organism>
<proteinExistence type="predicted"/>
<protein>
    <submittedName>
        <fullName evidence="1">Uncharacterized protein</fullName>
    </submittedName>
</protein>
<sequence length="167" mass="19246">MHKPRALLLLIVVLYYRAPSVSYAAEDAPPHHPTWSATSGQDETRQDKTRSVHKLLHTSSFANTGHWHTVDRLDCPGRGKVELPLRRFDFLARLPSMRNRPYGSRSCLATKRVRNQDKKRLFLSCKSFIMLHNAARINGYSDETEQKEKEQETSEAFSSSCILRLMF</sequence>
<name>A0ACC0D405_9PEZI</name>
<gene>
    <name evidence="1" type="ORF">F4821DRAFT_104377</name>
</gene>
<accession>A0ACC0D405</accession>
<evidence type="ECO:0000313" key="2">
    <source>
        <dbReference type="Proteomes" id="UP001497680"/>
    </source>
</evidence>
<comment type="caution">
    <text evidence="1">The sequence shown here is derived from an EMBL/GenBank/DDBJ whole genome shotgun (WGS) entry which is preliminary data.</text>
</comment>
<dbReference type="EMBL" id="MU394307">
    <property type="protein sequence ID" value="KAI6087481.1"/>
    <property type="molecule type" value="Genomic_DNA"/>
</dbReference>
<reference evidence="1 2" key="1">
    <citation type="journal article" date="2022" name="New Phytol.">
        <title>Ecological generalism drives hyperdiversity of secondary metabolite gene clusters in xylarialean endophytes.</title>
        <authorList>
            <person name="Franco M.E.E."/>
            <person name="Wisecaver J.H."/>
            <person name="Arnold A.E."/>
            <person name="Ju Y.M."/>
            <person name="Slot J.C."/>
            <person name="Ahrendt S."/>
            <person name="Moore L.P."/>
            <person name="Eastman K.E."/>
            <person name="Scott K."/>
            <person name="Konkel Z."/>
            <person name="Mondo S.J."/>
            <person name="Kuo A."/>
            <person name="Hayes R.D."/>
            <person name="Haridas S."/>
            <person name="Andreopoulos B."/>
            <person name="Riley R."/>
            <person name="LaButti K."/>
            <person name="Pangilinan J."/>
            <person name="Lipzen A."/>
            <person name="Amirebrahimi M."/>
            <person name="Yan J."/>
            <person name="Adam C."/>
            <person name="Keymanesh K."/>
            <person name="Ng V."/>
            <person name="Louie K."/>
            <person name="Northen T."/>
            <person name="Drula E."/>
            <person name="Henrissat B."/>
            <person name="Hsieh H.M."/>
            <person name="Youens-Clark K."/>
            <person name="Lutzoni F."/>
            <person name="Miadlikowska J."/>
            <person name="Eastwood D.C."/>
            <person name="Hamelin R.C."/>
            <person name="Grigoriev I.V."/>
            <person name="U'Ren J.M."/>
        </authorList>
    </citation>
    <scope>NUCLEOTIDE SEQUENCE [LARGE SCALE GENOMIC DNA]</scope>
    <source>
        <strain evidence="1 2">ER1909</strain>
    </source>
</reference>
<keyword evidence="2" id="KW-1185">Reference proteome</keyword>
<evidence type="ECO:0000313" key="1">
    <source>
        <dbReference type="EMBL" id="KAI6087481.1"/>
    </source>
</evidence>